<dbReference type="PRINTS" id="PR00344">
    <property type="entry name" value="BCTRLSENSOR"/>
</dbReference>
<proteinExistence type="predicted"/>
<evidence type="ECO:0000259" key="4">
    <source>
        <dbReference type="PROSITE" id="PS50110"/>
    </source>
</evidence>
<dbReference type="SMART" id="SM00448">
    <property type="entry name" value="REC"/>
    <property type="match status" value="1"/>
</dbReference>
<keyword evidence="1" id="KW-0597">Phosphoprotein</keyword>
<feature type="domain" description="Histidine kinase" evidence="3">
    <location>
        <begin position="1"/>
        <end position="46"/>
    </location>
</feature>
<dbReference type="PROSITE" id="PS50109">
    <property type="entry name" value="HIS_KIN"/>
    <property type="match status" value="1"/>
</dbReference>
<dbReference type="Pfam" id="PF02518">
    <property type="entry name" value="HATPase_c"/>
    <property type="match status" value="1"/>
</dbReference>
<dbReference type="EC" id="2.7.13.3" evidence="5"/>
<dbReference type="SUPFAM" id="SSF52172">
    <property type="entry name" value="CheY-like"/>
    <property type="match status" value="1"/>
</dbReference>
<dbReference type="Gene3D" id="3.30.565.10">
    <property type="entry name" value="Histidine kinase-like ATPase, C-terminal domain"/>
    <property type="match status" value="1"/>
</dbReference>
<evidence type="ECO:0000259" key="3">
    <source>
        <dbReference type="PROSITE" id="PS50109"/>
    </source>
</evidence>
<dbReference type="CDD" id="cd17546">
    <property type="entry name" value="REC_hyHK_CKI1_RcsC-like"/>
    <property type="match status" value="1"/>
</dbReference>
<keyword evidence="2" id="KW-0902">Two-component regulatory system</keyword>
<dbReference type="InterPro" id="IPR011006">
    <property type="entry name" value="CheY-like_superfamily"/>
</dbReference>
<dbReference type="Pfam" id="PF00072">
    <property type="entry name" value="Response_reg"/>
    <property type="match status" value="1"/>
</dbReference>
<accession>A0A645BHN7</accession>
<dbReference type="InterPro" id="IPR001789">
    <property type="entry name" value="Sig_transdc_resp-reg_receiver"/>
</dbReference>
<evidence type="ECO:0000313" key="5">
    <source>
        <dbReference type="EMBL" id="MPM64782.1"/>
    </source>
</evidence>
<dbReference type="SUPFAM" id="SSF55874">
    <property type="entry name" value="ATPase domain of HSP90 chaperone/DNA topoisomerase II/histidine kinase"/>
    <property type="match status" value="1"/>
</dbReference>
<evidence type="ECO:0000256" key="1">
    <source>
        <dbReference type="ARBA" id="ARBA00022553"/>
    </source>
</evidence>
<dbReference type="Gene3D" id="3.40.50.2300">
    <property type="match status" value="1"/>
</dbReference>
<dbReference type="InterPro" id="IPR004358">
    <property type="entry name" value="Sig_transdc_His_kin-like_C"/>
</dbReference>
<keyword evidence="5" id="KW-0808">Transferase</keyword>
<dbReference type="GO" id="GO:0000160">
    <property type="term" value="P:phosphorelay signal transduction system"/>
    <property type="evidence" value="ECO:0007669"/>
    <property type="project" value="UniProtKB-KW"/>
</dbReference>
<dbReference type="PANTHER" id="PTHR45339">
    <property type="entry name" value="HYBRID SIGNAL TRANSDUCTION HISTIDINE KINASE J"/>
    <property type="match status" value="1"/>
</dbReference>
<dbReference type="AlphaFoldDB" id="A0A645BHN7"/>
<dbReference type="PROSITE" id="PS50110">
    <property type="entry name" value="RESPONSE_REGULATORY"/>
    <property type="match status" value="1"/>
</dbReference>
<protein>
    <submittedName>
        <fullName evidence="5">Sensor histidine kinase RcsC</fullName>
        <ecNumber evidence="5">2.7.13.3</ecNumber>
    </submittedName>
</protein>
<keyword evidence="5" id="KW-0418">Kinase</keyword>
<dbReference type="InterPro" id="IPR003594">
    <property type="entry name" value="HATPase_dom"/>
</dbReference>
<reference evidence="5" key="1">
    <citation type="submission" date="2019-08" db="EMBL/GenBank/DDBJ databases">
        <authorList>
            <person name="Kucharzyk K."/>
            <person name="Murdoch R.W."/>
            <person name="Higgins S."/>
            <person name="Loffler F."/>
        </authorList>
    </citation>
    <scope>NUCLEOTIDE SEQUENCE</scope>
</reference>
<evidence type="ECO:0000256" key="2">
    <source>
        <dbReference type="ARBA" id="ARBA00023012"/>
    </source>
</evidence>
<dbReference type="GO" id="GO:0004673">
    <property type="term" value="F:protein histidine kinase activity"/>
    <property type="evidence" value="ECO:0007669"/>
    <property type="project" value="UniProtKB-EC"/>
</dbReference>
<dbReference type="EMBL" id="VSSQ01020147">
    <property type="protein sequence ID" value="MPM64782.1"/>
    <property type="molecule type" value="Genomic_DNA"/>
</dbReference>
<dbReference type="InterPro" id="IPR005467">
    <property type="entry name" value="His_kinase_dom"/>
</dbReference>
<gene>
    <name evidence="5" type="primary">rcsC_201</name>
    <name evidence="5" type="ORF">SDC9_111671</name>
</gene>
<feature type="domain" description="Response regulatory" evidence="4">
    <location>
        <begin position="117"/>
        <end position="233"/>
    </location>
</feature>
<name>A0A645BHN7_9ZZZZ</name>
<organism evidence="5">
    <name type="scientific">bioreactor metagenome</name>
    <dbReference type="NCBI Taxonomy" id="1076179"/>
    <lineage>
        <taxon>unclassified sequences</taxon>
        <taxon>metagenomes</taxon>
        <taxon>ecological metagenomes</taxon>
    </lineage>
</organism>
<comment type="caution">
    <text evidence="5">The sequence shown here is derived from an EMBL/GenBank/DDBJ whole genome shotgun (WGS) entry which is preliminary data.</text>
</comment>
<sequence length="235" mass="26273">MSRKYGGTGLGLSISKKLAEIMDGEIEVNSIPGQGSEFLLRIPNLVVNCYKCNNTAGKKSHNEEVDSIGFLPVKDIEAEKSKFYINNCSIESQNYYKGSKKLSQSVKESKLSLKGKTILIVDDDPRNIFTLASTLEEYDGTVIEASNGRSALDKLHKKKIDLVLTDIMMPEMDGYEVITHIRKDENYNNIPIIAVTAKSLKEEREKCIAVGASDYVSKPVDYDSLIRIIKAWIDR</sequence>
<dbReference type="PANTHER" id="PTHR45339:SF1">
    <property type="entry name" value="HYBRID SIGNAL TRANSDUCTION HISTIDINE KINASE J"/>
    <property type="match status" value="1"/>
</dbReference>
<dbReference type="InterPro" id="IPR036890">
    <property type="entry name" value="HATPase_C_sf"/>
</dbReference>